<feature type="compositionally biased region" description="Low complexity" evidence="1">
    <location>
        <begin position="613"/>
        <end position="625"/>
    </location>
</feature>
<dbReference type="InterPro" id="IPR036397">
    <property type="entry name" value="RNaseH_sf"/>
</dbReference>
<dbReference type="EMBL" id="CAADRP010000269">
    <property type="protein sequence ID" value="VFU26075.1"/>
    <property type="molecule type" value="Genomic_DNA"/>
</dbReference>
<dbReference type="GO" id="GO:0015074">
    <property type="term" value="P:DNA integration"/>
    <property type="evidence" value="ECO:0007669"/>
    <property type="project" value="InterPro"/>
</dbReference>
<dbReference type="InterPro" id="IPR013103">
    <property type="entry name" value="RVT_2"/>
</dbReference>
<dbReference type="CDD" id="cd09272">
    <property type="entry name" value="RNase_HI_RT_Ty1"/>
    <property type="match status" value="1"/>
</dbReference>
<feature type="region of interest" description="Disordered" evidence="1">
    <location>
        <begin position="131"/>
        <end position="157"/>
    </location>
</feature>
<dbReference type="PROSITE" id="PS50994">
    <property type="entry name" value="INTEGRASE"/>
    <property type="match status" value="1"/>
</dbReference>
<dbReference type="AlphaFoldDB" id="A0A6N2KIJ0"/>
<feature type="compositionally biased region" description="Low complexity" evidence="1">
    <location>
        <begin position="140"/>
        <end position="150"/>
    </location>
</feature>
<dbReference type="InterPro" id="IPR057670">
    <property type="entry name" value="SH3_retrovirus"/>
</dbReference>
<sequence>MSTQTNPTNNSSPANTTSHHSNEIQLITINTSAQAPLTPAIIYPGNFNFKHSSLLMIRQDQLILNAIIAHSPSNHPIYCKYQKERPLSLISSISEGRADELAILGAPQEYLIDELHEKLLTFEAALQGKSKRTSHYPVTPSWRPSNSPNPRFRDNRPPSRPYLGYCQICNTQGHTAKRCPSFQFIPVQTGNRSSASNSSTSSTPWQPRANLAAANASNDSTWLLDSGASHHDQMIGDGTGLSITHTGSTSLLSNDTLFALKDVLCVRDLHTGAILVQGISKNGVYEWPTTKSSSPIIAFSSIQTSSFNWHHRLGHPASPILQHVISEFQLNVSSPVSKEINCNACNCNKSHKLPFSTSSLQTSKPLETIFSDFYPLRKKSEVHEIFIRFKAIVENYFKTKIITLYSDNGGEFVGLRNFLATNGISHLTTPPHTLEHNGYSERRHRHIVETGLTLLSHASLPTIFWTHAFATAVYLINRMPTPSLSLSSPYKSIFGTTPNYSKLKIFGCLCYPWLHPYASHKLDSRSRPCIFLGYSLSQHAYLCYDSSSTKLFVSRHVKFVETVFPYQSLQSQLPRPDVTTMSSWIPPILRVAVPPPSQTATHTSPAASHHELPLSAASSTSTSSPAQNREPQPSPPHTNQPATQNREPQPSPQHTHQPAAQTRIITRSQNNIHKPIRKLNLHTQCTPSPEIEPTSITQALKSSQWRNAMSEEFDALVRNGTWDLVPPSAASNIVGCKWIYRIKRNTDGSIDRFKARLVAKGFHQRPGVDYHETFSPVVKPATVKIILSIAVSRGWPLRQLDVNNAFLQGHLSEDVYMSQPPGFIDTDKPTFICKLRKAIYGLKQAPRAWYHELRQFLIAHKFHNSHADNSLFIFNSQGITMFLLVYVDDIILTGNNPEVVSQFITQLAQKFSLKDLGSLTYFLGIEVVPHGEGVLLSQRRYIQDLLIKTKMTGAKPVTTPLPTSPPITLHSGTILSDPTEYRTVVGSLQYLSMTRPDIQFAVNKLSQFMHQPSTDHWALVKRVLRYLCGTMDYGIIIHKGSSLSLHAFADADWAGNKDDYSSTSAYIVYLGRTPISWNSKKQKTIARSSTEAEYRSVAATAAEIKWVCSLFSEIGLNLSQAPVIYCDNVGATQLCSNPVFHSRMKHVAIDFHFIRDQVQNGSLRVAHVHHEINSLMLSRNPFNT</sequence>
<protein>
    <recommendedName>
        <fullName evidence="2">Integrase catalytic domain-containing protein</fullName>
    </recommendedName>
</protein>
<dbReference type="Gene3D" id="3.30.420.10">
    <property type="entry name" value="Ribonuclease H-like superfamily/Ribonuclease H"/>
    <property type="match status" value="1"/>
</dbReference>
<name>A0A6N2KIJ0_SALVM</name>
<dbReference type="Pfam" id="PF13976">
    <property type="entry name" value="gag_pre-integrs"/>
    <property type="match status" value="1"/>
</dbReference>
<feature type="compositionally biased region" description="Polar residues" evidence="1">
    <location>
        <begin position="639"/>
        <end position="659"/>
    </location>
</feature>
<dbReference type="GO" id="GO:0003676">
    <property type="term" value="F:nucleic acid binding"/>
    <property type="evidence" value="ECO:0007669"/>
    <property type="project" value="InterPro"/>
</dbReference>
<feature type="region of interest" description="Disordered" evidence="1">
    <location>
        <begin position="1"/>
        <end position="20"/>
    </location>
</feature>
<dbReference type="SUPFAM" id="SSF53098">
    <property type="entry name" value="Ribonuclease H-like"/>
    <property type="match status" value="1"/>
</dbReference>
<dbReference type="InterPro" id="IPR001584">
    <property type="entry name" value="Integrase_cat-core"/>
</dbReference>
<accession>A0A6N2KIJ0</accession>
<evidence type="ECO:0000259" key="2">
    <source>
        <dbReference type="PROSITE" id="PS50994"/>
    </source>
</evidence>
<evidence type="ECO:0000256" key="1">
    <source>
        <dbReference type="SAM" id="MobiDB-lite"/>
    </source>
</evidence>
<gene>
    <name evidence="3" type="ORF">SVIM_LOCUS65717</name>
</gene>
<dbReference type="InterPro" id="IPR043502">
    <property type="entry name" value="DNA/RNA_pol_sf"/>
</dbReference>
<dbReference type="Pfam" id="PF07727">
    <property type="entry name" value="RVT_2"/>
    <property type="match status" value="1"/>
</dbReference>
<dbReference type="PANTHER" id="PTHR11439:SF489">
    <property type="entry name" value="RNA-DIRECTED DNA POLYMERASE"/>
    <property type="match status" value="1"/>
</dbReference>
<proteinExistence type="predicted"/>
<dbReference type="Pfam" id="PF25597">
    <property type="entry name" value="SH3_retrovirus"/>
    <property type="match status" value="1"/>
</dbReference>
<dbReference type="InterPro" id="IPR012337">
    <property type="entry name" value="RNaseH-like_sf"/>
</dbReference>
<dbReference type="InterPro" id="IPR025724">
    <property type="entry name" value="GAG-pre-integrase_dom"/>
</dbReference>
<dbReference type="SUPFAM" id="SSF56672">
    <property type="entry name" value="DNA/RNA polymerases"/>
    <property type="match status" value="1"/>
</dbReference>
<feature type="domain" description="Integrase catalytic" evidence="2">
    <location>
        <begin position="315"/>
        <end position="497"/>
    </location>
</feature>
<reference evidence="3" key="1">
    <citation type="submission" date="2019-03" db="EMBL/GenBank/DDBJ databases">
        <authorList>
            <person name="Mank J."/>
            <person name="Almeida P."/>
        </authorList>
    </citation>
    <scope>NUCLEOTIDE SEQUENCE</scope>
    <source>
        <strain evidence="3">78183</strain>
    </source>
</reference>
<feature type="compositionally biased region" description="Low complexity" evidence="1">
    <location>
        <begin position="1"/>
        <end position="19"/>
    </location>
</feature>
<feature type="region of interest" description="Disordered" evidence="1">
    <location>
        <begin position="595"/>
        <end position="659"/>
    </location>
</feature>
<dbReference type="PANTHER" id="PTHR11439">
    <property type="entry name" value="GAG-POL-RELATED RETROTRANSPOSON"/>
    <property type="match status" value="1"/>
</dbReference>
<evidence type="ECO:0000313" key="3">
    <source>
        <dbReference type="EMBL" id="VFU26075.1"/>
    </source>
</evidence>
<organism evidence="3">
    <name type="scientific">Salix viminalis</name>
    <name type="common">Common osier</name>
    <name type="synonym">Basket willow</name>
    <dbReference type="NCBI Taxonomy" id="40686"/>
    <lineage>
        <taxon>Eukaryota</taxon>
        <taxon>Viridiplantae</taxon>
        <taxon>Streptophyta</taxon>
        <taxon>Embryophyta</taxon>
        <taxon>Tracheophyta</taxon>
        <taxon>Spermatophyta</taxon>
        <taxon>Magnoliopsida</taxon>
        <taxon>eudicotyledons</taxon>
        <taxon>Gunneridae</taxon>
        <taxon>Pentapetalae</taxon>
        <taxon>rosids</taxon>
        <taxon>fabids</taxon>
        <taxon>Malpighiales</taxon>
        <taxon>Salicaceae</taxon>
        <taxon>Saliceae</taxon>
        <taxon>Salix</taxon>
    </lineage>
</organism>